<sequence length="243" mass="27111">MITVKNLKKSFGNLEVLKDINLHVDKGEVISILGPSGSGKSTFLRCLNYLEIPTSGVLTIGDTTINAKTANKTEINSLRKESAMVFQNYNLFNNKTVLENVTEALIVVKKLSKAEAINIAIDSLKKVGMEEKKDVYPKTLSGGQKQRVSIARAIALNPKVILFDEPTSALDPELVSEVLSVIKDLAREHRTMLIVTHEMSFARDVSDRVIFMDNGYIVEEGTPKEIFLNPKQDRTKQFLNKFI</sequence>
<evidence type="ECO:0000256" key="5">
    <source>
        <dbReference type="ARBA" id="ARBA00022840"/>
    </source>
</evidence>
<dbReference type="InterPro" id="IPR050086">
    <property type="entry name" value="MetN_ABC_transporter-like"/>
</dbReference>
<evidence type="ECO:0000259" key="7">
    <source>
        <dbReference type="PROSITE" id="PS50893"/>
    </source>
</evidence>
<keyword evidence="4" id="KW-0547">Nucleotide-binding</keyword>
<organism evidence="8 9">
    <name type="scientific">Clostridium thermobutyricum</name>
    <dbReference type="NCBI Taxonomy" id="29372"/>
    <lineage>
        <taxon>Bacteria</taxon>
        <taxon>Bacillati</taxon>
        <taxon>Bacillota</taxon>
        <taxon>Clostridia</taxon>
        <taxon>Eubacteriales</taxon>
        <taxon>Clostridiaceae</taxon>
        <taxon>Clostridium</taxon>
    </lineage>
</organism>
<keyword evidence="5" id="KW-0067">ATP-binding</keyword>
<dbReference type="InterPro" id="IPR003439">
    <property type="entry name" value="ABC_transporter-like_ATP-bd"/>
</dbReference>
<evidence type="ECO:0000256" key="4">
    <source>
        <dbReference type="ARBA" id="ARBA00022741"/>
    </source>
</evidence>
<feature type="domain" description="ABC transporter" evidence="7">
    <location>
        <begin position="2"/>
        <end position="239"/>
    </location>
</feature>
<keyword evidence="2" id="KW-0813">Transport</keyword>
<dbReference type="eggNOG" id="COG1126">
    <property type="taxonomic scope" value="Bacteria"/>
</dbReference>
<dbReference type="Gene3D" id="3.40.50.300">
    <property type="entry name" value="P-loop containing nucleotide triphosphate hydrolases"/>
    <property type="match status" value="1"/>
</dbReference>
<evidence type="ECO:0000313" key="9">
    <source>
        <dbReference type="Proteomes" id="UP000013097"/>
    </source>
</evidence>
<dbReference type="InterPro" id="IPR017871">
    <property type="entry name" value="ABC_transporter-like_CS"/>
</dbReference>
<keyword evidence="3" id="KW-1003">Cell membrane</keyword>
<accession>N9WH20</accession>
<dbReference type="PANTHER" id="PTHR43166">
    <property type="entry name" value="AMINO ACID IMPORT ATP-BINDING PROTEIN"/>
    <property type="match status" value="1"/>
</dbReference>
<dbReference type="PATRIC" id="fig|999411.4.peg.1361"/>
<dbReference type="GO" id="GO:0015424">
    <property type="term" value="F:ABC-type amino acid transporter activity"/>
    <property type="evidence" value="ECO:0007669"/>
    <property type="project" value="InterPro"/>
</dbReference>
<dbReference type="PANTHER" id="PTHR43166:SF35">
    <property type="entry name" value="L-CYSTINE IMPORT ATP-BINDING PROTEIN TCYN"/>
    <property type="match status" value="1"/>
</dbReference>
<dbReference type="InterPro" id="IPR027417">
    <property type="entry name" value="P-loop_NTPase"/>
</dbReference>
<dbReference type="FunFam" id="3.40.50.300:FF:000020">
    <property type="entry name" value="Amino acid ABC transporter ATP-binding component"/>
    <property type="match status" value="1"/>
</dbReference>
<comment type="caution">
    <text evidence="8">The sequence shown here is derived from an EMBL/GenBank/DDBJ whole genome shotgun (WGS) entry which is preliminary data.</text>
</comment>
<reference evidence="8 9" key="1">
    <citation type="submission" date="2013-01" db="EMBL/GenBank/DDBJ databases">
        <title>The Genome Sequence of Clostridium colicanis 209318.</title>
        <authorList>
            <consortium name="The Broad Institute Genome Sequencing Platform"/>
            <person name="Earl A."/>
            <person name="Ward D."/>
            <person name="Feldgarden M."/>
            <person name="Gevers D."/>
            <person name="Courvalin P."/>
            <person name="Lambert T."/>
            <person name="Walker B."/>
            <person name="Young S.K."/>
            <person name="Zeng Q."/>
            <person name="Gargeya S."/>
            <person name="Fitzgerald M."/>
            <person name="Haas B."/>
            <person name="Abouelleil A."/>
            <person name="Alvarado L."/>
            <person name="Arachchi H.M."/>
            <person name="Berlin A.M."/>
            <person name="Chapman S.B."/>
            <person name="Dewar J."/>
            <person name="Goldberg J."/>
            <person name="Griggs A."/>
            <person name="Gujja S."/>
            <person name="Hansen M."/>
            <person name="Howarth C."/>
            <person name="Imamovic A."/>
            <person name="Larimer J."/>
            <person name="McCowan C."/>
            <person name="Murphy C."/>
            <person name="Neiman D."/>
            <person name="Pearson M."/>
            <person name="Priest M."/>
            <person name="Roberts A."/>
            <person name="Saif S."/>
            <person name="Shea T."/>
            <person name="Sisk P."/>
            <person name="Sykes S."/>
            <person name="Wortman J."/>
            <person name="Nusbaum C."/>
            <person name="Birren B."/>
        </authorList>
    </citation>
    <scope>NUCLEOTIDE SEQUENCE [LARGE SCALE GENOMIC DNA]</scope>
    <source>
        <strain evidence="8 9">209318</strain>
    </source>
</reference>
<evidence type="ECO:0000256" key="2">
    <source>
        <dbReference type="ARBA" id="ARBA00022448"/>
    </source>
</evidence>
<evidence type="ECO:0000256" key="1">
    <source>
        <dbReference type="ARBA" id="ARBA00004202"/>
    </source>
</evidence>
<evidence type="ECO:0000256" key="3">
    <source>
        <dbReference type="ARBA" id="ARBA00022475"/>
    </source>
</evidence>
<dbReference type="HOGENOM" id="CLU_000604_1_22_9"/>
<dbReference type="Pfam" id="PF00005">
    <property type="entry name" value="ABC_tran"/>
    <property type="match status" value="1"/>
</dbReference>
<gene>
    <name evidence="8" type="ORF">HMPREF1092_01385</name>
</gene>
<dbReference type="GO" id="GO:0005524">
    <property type="term" value="F:ATP binding"/>
    <property type="evidence" value="ECO:0007669"/>
    <property type="project" value="UniProtKB-KW"/>
</dbReference>
<evidence type="ECO:0000313" key="8">
    <source>
        <dbReference type="EMBL" id="ENZ02150.1"/>
    </source>
</evidence>
<keyword evidence="9" id="KW-1185">Reference proteome</keyword>
<name>N9WH20_9CLOT</name>
<dbReference type="AlphaFoldDB" id="N9WH20"/>
<dbReference type="SMART" id="SM00382">
    <property type="entry name" value="AAA"/>
    <property type="match status" value="1"/>
</dbReference>
<evidence type="ECO:0000256" key="6">
    <source>
        <dbReference type="ARBA" id="ARBA00023136"/>
    </source>
</evidence>
<dbReference type="InterPro" id="IPR030679">
    <property type="entry name" value="ABC_ATPase_HisP-typ"/>
</dbReference>
<dbReference type="RefSeq" id="WP_002597886.1">
    <property type="nucleotide sequence ID" value="NZ_KB850956.1"/>
</dbReference>
<dbReference type="GO" id="GO:0016887">
    <property type="term" value="F:ATP hydrolysis activity"/>
    <property type="evidence" value="ECO:0007669"/>
    <property type="project" value="InterPro"/>
</dbReference>
<dbReference type="InterPro" id="IPR003593">
    <property type="entry name" value="AAA+_ATPase"/>
</dbReference>
<dbReference type="Proteomes" id="UP000013097">
    <property type="component" value="Unassembled WGS sequence"/>
</dbReference>
<proteinExistence type="predicted"/>
<keyword evidence="6" id="KW-0472">Membrane</keyword>
<dbReference type="GO" id="GO:0005886">
    <property type="term" value="C:plasma membrane"/>
    <property type="evidence" value="ECO:0007669"/>
    <property type="project" value="UniProtKB-SubCell"/>
</dbReference>
<dbReference type="CDD" id="cd03262">
    <property type="entry name" value="ABC_HisP_GlnQ"/>
    <property type="match status" value="1"/>
</dbReference>
<dbReference type="PROSITE" id="PS50893">
    <property type="entry name" value="ABC_TRANSPORTER_2"/>
    <property type="match status" value="1"/>
</dbReference>
<protein>
    <recommendedName>
        <fullName evidence="7">ABC transporter domain-containing protein</fullName>
    </recommendedName>
</protein>
<dbReference type="PIRSF" id="PIRSF039085">
    <property type="entry name" value="ABC_ATPase_HisP"/>
    <property type="match status" value="1"/>
</dbReference>
<dbReference type="EMBL" id="AGYT01000008">
    <property type="protein sequence ID" value="ENZ02150.1"/>
    <property type="molecule type" value="Genomic_DNA"/>
</dbReference>
<comment type="subcellular location">
    <subcellularLocation>
        <location evidence="1">Cell membrane</location>
        <topology evidence="1">Peripheral membrane protein</topology>
    </subcellularLocation>
</comment>
<dbReference type="PROSITE" id="PS00211">
    <property type="entry name" value="ABC_TRANSPORTER_1"/>
    <property type="match status" value="1"/>
</dbReference>
<dbReference type="SUPFAM" id="SSF52540">
    <property type="entry name" value="P-loop containing nucleoside triphosphate hydrolases"/>
    <property type="match status" value="1"/>
</dbReference>